<feature type="region of interest" description="Disordered" evidence="1">
    <location>
        <begin position="186"/>
        <end position="218"/>
    </location>
</feature>
<dbReference type="InterPro" id="IPR018392">
    <property type="entry name" value="LysM"/>
</dbReference>
<feature type="compositionally biased region" description="Pro residues" evidence="1">
    <location>
        <begin position="24"/>
        <end position="33"/>
    </location>
</feature>
<feature type="compositionally biased region" description="Polar residues" evidence="1">
    <location>
        <begin position="93"/>
        <end position="106"/>
    </location>
</feature>
<feature type="region of interest" description="Disordered" evidence="1">
    <location>
        <begin position="88"/>
        <end position="119"/>
    </location>
</feature>
<dbReference type="Pfam" id="PF01476">
    <property type="entry name" value="LysM"/>
    <property type="match status" value="1"/>
</dbReference>
<gene>
    <name evidence="3" type="ORF">M0R45_022833</name>
</gene>
<dbReference type="SMART" id="SM00257">
    <property type="entry name" value="LysM"/>
    <property type="match status" value="1"/>
</dbReference>
<organism evidence="3 4">
    <name type="scientific">Rubus argutus</name>
    <name type="common">Southern blackberry</name>
    <dbReference type="NCBI Taxonomy" id="59490"/>
    <lineage>
        <taxon>Eukaryota</taxon>
        <taxon>Viridiplantae</taxon>
        <taxon>Streptophyta</taxon>
        <taxon>Embryophyta</taxon>
        <taxon>Tracheophyta</taxon>
        <taxon>Spermatophyta</taxon>
        <taxon>Magnoliopsida</taxon>
        <taxon>eudicotyledons</taxon>
        <taxon>Gunneridae</taxon>
        <taxon>Pentapetalae</taxon>
        <taxon>rosids</taxon>
        <taxon>fabids</taxon>
        <taxon>Rosales</taxon>
        <taxon>Rosaceae</taxon>
        <taxon>Rosoideae</taxon>
        <taxon>Rosoideae incertae sedis</taxon>
        <taxon>Rubus</taxon>
    </lineage>
</organism>
<comment type="caution">
    <text evidence="3">The sequence shown here is derived from an EMBL/GenBank/DDBJ whole genome shotgun (WGS) entry which is preliminary data.</text>
</comment>
<dbReference type="PANTHER" id="PTHR20932:SF55">
    <property type="entry name" value="LYSM DOMAIN-CONTAINING PROTEIN"/>
    <property type="match status" value="1"/>
</dbReference>
<dbReference type="PANTHER" id="PTHR20932">
    <property type="entry name" value="LYSM AND PUTATIVE PEPTIDOGLYCAN-BINDING DOMAIN-CONTAINING PROTEIN"/>
    <property type="match status" value="1"/>
</dbReference>
<evidence type="ECO:0000313" key="3">
    <source>
        <dbReference type="EMBL" id="KAK9935747.1"/>
    </source>
</evidence>
<feature type="region of interest" description="Disordered" evidence="1">
    <location>
        <begin position="1"/>
        <end position="35"/>
    </location>
</feature>
<dbReference type="Proteomes" id="UP001457282">
    <property type="component" value="Unassembled WGS sequence"/>
</dbReference>
<protein>
    <recommendedName>
        <fullName evidence="2">LysM domain-containing protein</fullName>
    </recommendedName>
</protein>
<dbReference type="AlphaFoldDB" id="A0AAW1XJ41"/>
<feature type="compositionally biased region" description="Low complexity" evidence="1">
    <location>
        <begin position="1"/>
        <end position="23"/>
    </location>
</feature>
<accession>A0AAW1XJ41</accession>
<evidence type="ECO:0000313" key="4">
    <source>
        <dbReference type="Proteomes" id="UP001457282"/>
    </source>
</evidence>
<dbReference type="InterPro" id="IPR036779">
    <property type="entry name" value="LysM_dom_sf"/>
</dbReference>
<dbReference type="Gene3D" id="3.10.350.10">
    <property type="entry name" value="LysM domain"/>
    <property type="match status" value="1"/>
</dbReference>
<dbReference type="InterPro" id="IPR045030">
    <property type="entry name" value="LYSM1-4"/>
</dbReference>
<evidence type="ECO:0000259" key="2">
    <source>
        <dbReference type="PROSITE" id="PS51782"/>
    </source>
</evidence>
<feature type="compositionally biased region" description="Basic and acidic residues" evidence="1">
    <location>
        <begin position="197"/>
        <end position="209"/>
    </location>
</feature>
<evidence type="ECO:0000256" key="1">
    <source>
        <dbReference type="SAM" id="MobiDB-lite"/>
    </source>
</evidence>
<dbReference type="CDD" id="cd00118">
    <property type="entry name" value="LysM"/>
    <property type="match status" value="1"/>
</dbReference>
<keyword evidence="4" id="KW-1185">Reference proteome</keyword>
<dbReference type="EMBL" id="JBEDUW010000004">
    <property type="protein sequence ID" value="KAK9935747.1"/>
    <property type="molecule type" value="Genomic_DNA"/>
</dbReference>
<sequence>MSSSSSSAMCLPNSSSSHFRSSPPSSPPSPPPNLGGYIEHVVTKFDTLAGVAIKYGVEVADIRRMNGLVTDRQMFGLRFLQIPLPGRHPPSPCLSNASGSQSSSDRSLPVTPQRKASQAMNSLQSYYGLKAKNQNSIRMEILEMAVYKKEGTRYLQDGSFLGASSASHQPLSHCRKSRSLVMLDENRELSDSMPSTETREGDPDQLGEKRIRRRQKSEADFCRTPEMLLEDNTASGGFSATAITGKCLALRPKAAANRNADVETGGLNPMPAGLGDSSIVSDGLSGVRKSSSTSNLQDHDASCSASIWSTSKWSLKPDLQAFSTAAITKPIFDGFPKPIVGRRNKAALD</sequence>
<dbReference type="PROSITE" id="PS51782">
    <property type="entry name" value="LYSM"/>
    <property type="match status" value="1"/>
</dbReference>
<dbReference type="SUPFAM" id="SSF54106">
    <property type="entry name" value="LysM domain"/>
    <property type="match status" value="1"/>
</dbReference>
<feature type="domain" description="LysM" evidence="2">
    <location>
        <begin position="38"/>
        <end position="82"/>
    </location>
</feature>
<reference evidence="3 4" key="1">
    <citation type="journal article" date="2023" name="G3 (Bethesda)">
        <title>A chromosome-length genome assembly and annotation of blackberry (Rubus argutus, cv. 'Hillquist').</title>
        <authorList>
            <person name="Bruna T."/>
            <person name="Aryal R."/>
            <person name="Dudchenko O."/>
            <person name="Sargent D.J."/>
            <person name="Mead D."/>
            <person name="Buti M."/>
            <person name="Cavallini A."/>
            <person name="Hytonen T."/>
            <person name="Andres J."/>
            <person name="Pham M."/>
            <person name="Weisz D."/>
            <person name="Mascagni F."/>
            <person name="Usai G."/>
            <person name="Natali L."/>
            <person name="Bassil N."/>
            <person name="Fernandez G.E."/>
            <person name="Lomsadze A."/>
            <person name="Armour M."/>
            <person name="Olukolu B."/>
            <person name="Poorten T."/>
            <person name="Britton C."/>
            <person name="Davik J."/>
            <person name="Ashrafi H."/>
            <person name="Aiden E.L."/>
            <person name="Borodovsky M."/>
            <person name="Worthington M."/>
        </authorList>
    </citation>
    <scope>NUCLEOTIDE SEQUENCE [LARGE SCALE GENOMIC DNA]</scope>
    <source>
        <strain evidence="3">PI 553951</strain>
    </source>
</reference>
<name>A0AAW1XJ41_RUBAR</name>
<proteinExistence type="predicted"/>